<feature type="domain" description="ATPase AAA-type core" evidence="1">
    <location>
        <begin position="238"/>
        <end position="360"/>
    </location>
</feature>
<dbReference type="EMBL" id="UGQC01000001">
    <property type="protein sequence ID" value="STZ00881.1"/>
    <property type="molecule type" value="Genomic_DNA"/>
</dbReference>
<reference evidence="2 3" key="1">
    <citation type="submission" date="2018-06" db="EMBL/GenBank/DDBJ databases">
        <authorList>
            <consortium name="Pathogen Informatics"/>
            <person name="Doyle S."/>
        </authorList>
    </citation>
    <scope>NUCLEOTIDE SEQUENCE [LARGE SCALE GENOMIC DNA]</scope>
    <source>
        <strain evidence="2 3">NCTC7911</strain>
    </source>
</reference>
<dbReference type="GO" id="GO:0005524">
    <property type="term" value="F:ATP binding"/>
    <property type="evidence" value="ECO:0007669"/>
    <property type="project" value="InterPro"/>
</dbReference>
<dbReference type="GO" id="GO:0016887">
    <property type="term" value="F:ATP hydrolysis activity"/>
    <property type="evidence" value="ECO:0007669"/>
    <property type="project" value="InterPro"/>
</dbReference>
<dbReference type="Proteomes" id="UP000254107">
    <property type="component" value="Unassembled WGS sequence"/>
</dbReference>
<gene>
    <name evidence="2" type="ORF">NCTC7911_02294</name>
</gene>
<dbReference type="SUPFAM" id="SSF52540">
    <property type="entry name" value="P-loop containing nucleoside triphosphate hydrolases"/>
    <property type="match status" value="1"/>
</dbReference>
<dbReference type="Pfam" id="PF00004">
    <property type="entry name" value="AAA"/>
    <property type="match status" value="1"/>
</dbReference>
<protein>
    <recommendedName>
        <fullName evidence="1">ATPase AAA-type core domain-containing protein</fullName>
    </recommendedName>
</protein>
<dbReference type="InterPro" id="IPR003959">
    <property type="entry name" value="ATPase_AAA_core"/>
</dbReference>
<evidence type="ECO:0000313" key="3">
    <source>
        <dbReference type="Proteomes" id="UP000254107"/>
    </source>
</evidence>
<accession>A0A378QJK5</accession>
<dbReference type="Gene3D" id="3.40.50.300">
    <property type="entry name" value="P-loop containing nucleotide triphosphate hydrolases"/>
    <property type="match status" value="1"/>
</dbReference>
<name>A0A378QJK5_MORLA</name>
<keyword evidence="3" id="KW-1185">Reference proteome</keyword>
<dbReference type="AlphaFoldDB" id="A0A378QJK5"/>
<evidence type="ECO:0000259" key="1">
    <source>
        <dbReference type="Pfam" id="PF00004"/>
    </source>
</evidence>
<evidence type="ECO:0000313" key="2">
    <source>
        <dbReference type="EMBL" id="STZ00881.1"/>
    </source>
</evidence>
<organism evidence="2 3">
    <name type="scientific">Moraxella lacunata</name>
    <dbReference type="NCBI Taxonomy" id="477"/>
    <lineage>
        <taxon>Bacteria</taxon>
        <taxon>Pseudomonadati</taxon>
        <taxon>Pseudomonadota</taxon>
        <taxon>Gammaproteobacteria</taxon>
        <taxon>Moraxellales</taxon>
        <taxon>Moraxellaceae</taxon>
        <taxon>Moraxella</taxon>
    </lineage>
</organism>
<sequence>MLKDDWQFLTLSVIILFGNEYIHKKRSYLMKILQSKHYHPKKIFNEVYMDNQYQIVAQDLERSTSTHDNPYYQLLSSILPSVDFHDMVIKKDKLVDFVKCTDYHPVAFDKKNHLFYENEICYFYDKYDLFIVASENLSNEYDKTIIESGFLRIDHIFYDPTNENSLSNIRTFFNEYLQKYISKDSKVLLLLKEGRDLVFKHQGIKPYTLDLQTMYNDDFLPTHHKVKDELAQGKKGVVLLHGLAGTGKTNYIKWLTAQIPDKDFIFVPNNMIGELAKPEFMSMLIEQKNSVLVLEDCENYIAERVGGGNQTDVVGIILNIADGILSDVLECQFICTFNADLMDIDHALLRRGRLIAEYQFGKLSIEKCNNYLKSIGKDITVDKEMTLAELTHIDEKEYKAVDDKKVGFGFV</sequence>
<proteinExistence type="predicted"/>
<dbReference type="InterPro" id="IPR027417">
    <property type="entry name" value="P-loop_NTPase"/>
</dbReference>